<proteinExistence type="predicted"/>
<sequence>MKRSIITFLISCCMLAACKSPKQQATGAANQLVVLSYNIHHANPPSRPAGFIDLDTIATTIRSSGAELVAIQELDSMTNRSNREFQLQLLAEKLGMHYRFERTIPFGGGAYGIGILSRYPIMETMAFALPNLEGLPTEPRKILLAKLDVKGKTILFGSTHLDFTNAELTLAQAREMLDKLQQYRTYPIIIAGDFNAVPEDPAIRLIEASLASTGKATDYTIPVLEPRKKIDFIFYESKHFKPVSDSVMRSHNYGSDHLPISATFHLIR</sequence>
<feature type="signal peptide" evidence="1">
    <location>
        <begin position="1"/>
        <end position="19"/>
    </location>
</feature>
<comment type="caution">
    <text evidence="3">The sequence shown here is derived from an EMBL/GenBank/DDBJ whole genome shotgun (WGS) entry which is preliminary data.</text>
</comment>
<dbReference type="GO" id="GO:0004519">
    <property type="term" value="F:endonuclease activity"/>
    <property type="evidence" value="ECO:0007669"/>
    <property type="project" value="UniProtKB-KW"/>
</dbReference>
<accession>A0ABS9BGE4</accession>
<dbReference type="RefSeq" id="WP_234864778.1">
    <property type="nucleotide sequence ID" value="NZ_JAKEVY010000002.1"/>
</dbReference>
<dbReference type="Proteomes" id="UP001200145">
    <property type="component" value="Unassembled WGS sequence"/>
</dbReference>
<gene>
    <name evidence="3" type="ORF">L0U88_06355</name>
</gene>
<dbReference type="PANTHER" id="PTHR14859:SF1">
    <property type="entry name" value="PGAP2-INTERACTING PROTEIN"/>
    <property type="match status" value="1"/>
</dbReference>
<dbReference type="Gene3D" id="3.60.10.10">
    <property type="entry name" value="Endonuclease/exonuclease/phosphatase"/>
    <property type="match status" value="1"/>
</dbReference>
<dbReference type="PANTHER" id="PTHR14859">
    <property type="entry name" value="CALCOFLUOR WHITE HYPERSENSITIVE PROTEIN PRECURSOR"/>
    <property type="match status" value="1"/>
</dbReference>
<name>A0ABS9BGE4_9BACT</name>
<dbReference type="InterPro" id="IPR051916">
    <property type="entry name" value="GPI-anchor_lipid_remodeler"/>
</dbReference>
<dbReference type="SUPFAM" id="SSF56219">
    <property type="entry name" value="DNase I-like"/>
    <property type="match status" value="1"/>
</dbReference>
<dbReference type="EMBL" id="JAKEVY010000002">
    <property type="protein sequence ID" value="MCF1714244.1"/>
    <property type="molecule type" value="Genomic_DNA"/>
</dbReference>
<reference evidence="3 4" key="1">
    <citation type="submission" date="2022-01" db="EMBL/GenBank/DDBJ databases">
        <title>Flavihumibacter sp. nov., isolated from sediment of a river.</title>
        <authorList>
            <person name="Liu H."/>
        </authorList>
    </citation>
    <scope>NUCLEOTIDE SEQUENCE [LARGE SCALE GENOMIC DNA]</scope>
    <source>
        <strain evidence="3 4">RY-1</strain>
    </source>
</reference>
<keyword evidence="3" id="KW-0255">Endonuclease</keyword>
<dbReference type="PROSITE" id="PS51257">
    <property type="entry name" value="PROKAR_LIPOPROTEIN"/>
    <property type="match status" value="1"/>
</dbReference>
<dbReference type="InterPro" id="IPR036691">
    <property type="entry name" value="Endo/exonu/phosph_ase_sf"/>
</dbReference>
<evidence type="ECO:0000313" key="3">
    <source>
        <dbReference type="EMBL" id="MCF1714244.1"/>
    </source>
</evidence>
<evidence type="ECO:0000256" key="1">
    <source>
        <dbReference type="SAM" id="SignalP"/>
    </source>
</evidence>
<evidence type="ECO:0000313" key="4">
    <source>
        <dbReference type="Proteomes" id="UP001200145"/>
    </source>
</evidence>
<dbReference type="InterPro" id="IPR005135">
    <property type="entry name" value="Endo/exonuclease/phosphatase"/>
</dbReference>
<organism evidence="3 4">
    <name type="scientific">Flavihumibacter fluminis</name>
    <dbReference type="NCBI Taxonomy" id="2909236"/>
    <lineage>
        <taxon>Bacteria</taxon>
        <taxon>Pseudomonadati</taxon>
        <taxon>Bacteroidota</taxon>
        <taxon>Chitinophagia</taxon>
        <taxon>Chitinophagales</taxon>
        <taxon>Chitinophagaceae</taxon>
        <taxon>Flavihumibacter</taxon>
    </lineage>
</organism>
<feature type="chain" id="PRO_5047449659" evidence="1">
    <location>
        <begin position="20"/>
        <end position="268"/>
    </location>
</feature>
<protein>
    <submittedName>
        <fullName evidence="3">Endonuclease/exonuclease/phosphatase family protein</fullName>
    </submittedName>
</protein>
<keyword evidence="3" id="KW-0378">Hydrolase</keyword>
<keyword evidence="3" id="KW-0540">Nuclease</keyword>
<keyword evidence="1" id="KW-0732">Signal</keyword>
<keyword evidence="4" id="KW-1185">Reference proteome</keyword>
<dbReference type="Pfam" id="PF03372">
    <property type="entry name" value="Exo_endo_phos"/>
    <property type="match status" value="1"/>
</dbReference>
<evidence type="ECO:0000259" key="2">
    <source>
        <dbReference type="Pfam" id="PF03372"/>
    </source>
</evidence>
<feature type="domain" description="Endonuclease/exonuclease/phosphatase" evidence="2">
    <location>
        <begin position="35"/>
        <end position="257"/>
    </location>
</feature>